<dbReference type="PANTHER" id="PTHR14969">
    <property type="entry name" value="SPHINGOSINE-1-PHOSPHATE PHOSPHOHYDROLASE"/>
    <property type="match status" value="1"/>
</dbReference>
<organism evidence="3 4">
    <name type="scientific">Sulfurovum riftiae</name>
    <dbReference type="NCBI Taxonomy" id="1630136"/>
    <lineage>
        <taxon>Bacteria</taxon>
        <taxon>Pseudomonadati</taxon>
        <taxon>Campylobacterota</taxon>
        <taxon>Epsilonproteobacteria</taxon>
        <taxon>Campylobacterales</taxon>
        <taxon>Sulfurovaceae</taxon>
        <taxon>Sulfurovum</taxon>
    </lineage>
</organism>
<keyword evidence="4" id="KW-1185">Reference proteome</keyword>
<evidence type="ECO:0000256" key="1">
    <source>
        <dbReference type="SAM" id="Phobius"/>
    </source>
</evidence>
<sequence length="217" mass="25226">MRMKKKAFLQKNGWLLFFNLTGGLLFILMLVNVMTDGPMLRVDKWVSMYMSGVQREMWIKAVTFVTDLNGVVASTLLFAGISMFFWYKKRYQDLRFFLLSFVGSTLLFNLFKFTLQRARPDEKLFDLVTYSFPSGHTTMATVLALSLYFIFRKKVSDGLPRVLLLLASILWPVTIAFTRVYLNVHWSSDVIAGLGLGLFWVTLVFMFYPPMEDDRIR</sequence>
<feature type="transmembrane region" description="Helical" evidence="1">
    <location>
        <begin position="190"/>
        <end position="208"/>
    </location>
</feature>
<name>A0A151CGV8_9BACT</name>
<feature type="transmembrane region" description="Helical" evidence="1">
    <location>
        <begin position="68"/>
        <end position="87"/>
    </location>
</feature>
<dbReference type="InterPro" id="IPR000326">
    <property type="entry name" value="PAP2/HPO"/>
</dbReference>
<dbReference type="AlphaFoldDB" id="A0A151CGV8"/>
<feature type="domain" description="Phosphatidic acid phosphatase type 2/haloperoxidase" evidence="2">
    <location>
        <begin position="94"/>
        <end position="205"/>
    </location>
</feature>
<gene>
    <name evidence="3" type="ORF">AS592_07880</name>
</gene>
<dbReference type="SUPFAM" id="SSF48317">
    <property type="entry name" value="Acid phosphatase/Vanadium-dependent haloperoxidase"/>
    <property type="match status" value="1"/>
</dbReference>
<accession>A0A151CGV8</accession>
<dbReference type="EMBL" id="LNKT01000012">
    <property type="protein sequence ID" value="KYJ86737.1"/>
    <property type="molecule type" value="Genomic_DNA"/>
</dbReference>
<dbReference type="RefSeq" id="WP_067330022.1">
    <property type="nucleotide sequence ID" value="NZ_LNKT01000012.1"/>
</dbReference>
<dbReference type="InterPro" id="IPR036938">
    <property type="entry name" value="PAP2/HPO_sf"/>
</dbReference>
<dbReference type="PANTHER" id="PTHR14969:SF13">
    <property type="entry name" value="AT30094P"/>
    <property type="match status" value="1"/>
</dbReference>
<dbReference type="CDD" id="cd03392">
    <property type="entry name" value="PAP2_like_2"/>
    <property type="match status" value="1"/>
</dbReference>
<protein>
    <recommendedName>
        <fullName evidence="2">Phosphatidic acid phosphatase type 2/haloperoxidase domain-containing protein</fullName>
    </recommendedName>
</protein>
<evidence type="ECO:0000259" key="2">
    <source>
        <dbReference type="SMART" id="SM00014"/>
    </source>
</evidence>
<proteinExistence type="predicted"/>
<dbReference type="STRING" id="1630136.AS592_07880"/>
<keyword evidence="1" id="KW-0472">Membrane</keyword>
<feature type="transmembrane region" description="Helical" evidence="1">
    <location>
        <begin position="131"/>
        <end position="151"/>
    </location>
</feature>
<reference evidence="3 4" key="1">
    <citation type="submission" date="2015-11" db="EMBL/GenBank/DDBJ databases">
        <title>Draft genome of Sulfurovum riftiae 1812E, a member of the Epsilonproteobacteria isolated from the tube of the deep-sea hydrothermal vent tubewom Riftia pachyptila.</title>
        <authorList>
            <person name="Vetriani C."/>
            <person name="Giovannelli D."/>
        </authorList>
    </citation>
    <scope>NUCLEOTIDE SEQUENCE [LARGE SCALE GENOMIC DNA]</scope>
    <source>
        <strain evidence="3 4">1812E</strain>
    </source>
</reference>
<feature type="transmembrane region" description="Helical" evidence="1">
    <location>
        <begin position="163"/>
        <end position="184"/>
    </location>
</feature>
<feature type="transmembrane region" description="Helical" evidence="1">
    <location>
        <begin position="12"/>
        <end position="34"/>
    </location>
</feature>
<comment type="caution">
    <text evidence="3">The sequence shown here is derived from an EMBL/GenBank/DDBJ whole genome shotgun (WGS) entry which is preliminary data.</text>
</comment>
<dbReference type="Pfam" id="PF01569">
    <property type="entry name" value="PAP2"/>
    <property type="match status" value="1"/>
</dbReference>
<evidence type="ECO:0000313" key="4">
    <source>
        <dbReference type="Proteomes" id="UP000075359"/>
    </source>
</evidence>
<dbReference type="SMART" id="SM00014">
    <property type="entry name" value="acidPPc"/>
    <property type="match status" value="1"/>
</dbReference>
<keyword evidence="1" id="KW-1133">Transmembrane helix</keyword>
<feature type="transmembrane region" description="Helical" evidence="1">
    <location>
        <begin position="94"/>
        <end position="111"/>
    </location>
</feature>
<evidence type="ECO:0000313" key="3">
    <source>
        <dbReference type="EMBL" id="KYJ86737.1"/>
    </source>
</evidence>
<dbReference type="Proteomes" id="UP000075359">
    <property type="component" value="Unassembled WGS sequence"/>
</dbReference>
<dbReference type="OrthoDB" id="9801622at2"/>
<dbReference type="Gene3D" id="1.20.144.10">
    <property type="entry name" value="Phosphatidic acid phosphatase type 2/haloperoxidase"/>
    <property type="match status" value="1"/>
</dbReference>
<keyword evidence="1" id="KW-0812">Transmembrane</keyword>